<organism evidence="1 2">
    <name type="scientific">Vreelandella populi</name>
    <dbReference type="NCBI Taxonomy" id="2498858"/>
    <lineage>
        <taxon>Bacteria</taxon>
        <taxon>Pseudomonadati</taxon>
        <taxon>Pseudomonadota</taxon>
        <taxon>Gammaproteobacteria</taxon>
        <taxon>Oceanospirillales</taxon>
        <taxon>Halomonadaceae</taxon>
        <taxon>Vreelandella</taxon>
    </lineage>
</organism>
<dbReference type="InterPro" id="IPR012106">
    <property type="entry name" value="Phage_Mu_Gp1"/>
</dbReference>
<reference evidence="1 2" key="1">
    <citation type="submission" date="2018-12" db="EMBL/GenBank/DDBJ databases">
        <title>three novel Halomonas strain isolated from plants.</title>
        <authorList>
            <person name="Sun C."/>
        </authorList>
    </citation>
    <scope>NUCLEOTIDE SEQUENCE [LARGE SCALE GENOMIC DNA]</scope>
    <source>
        <strain evidence="1 2">RC</strain>
    </source>
</reference>
<sequence length="74" mass="7917">MKTHSLHTKPRVAVCALSVQATNDKTRLMPSGTFHAPPGAAEGTSPWHLSAEQAQAIIRLAAARSPDIATDYEH</sequence>
<name>A0A3S0ZCS6_9GAMM</name>
<dbReference type="AlphaFoldDB" id="A0A3S0ZCS6"/>
<protein>
    <submittedName>
        <fullName evidence="1">Uncharacterized protein</fullName>
    </submittedName>
</protein>
<dbReference type="OrthoDB" id="2043985at2"/>
<dbReference type="EMBL" id="RZHD01000007">
    <property type="protein sequence ID" value="RUR44319.1"/>
    <property type="molecule type" value="Genomic_DNA"/>
</dbReference>
<dbReference type="Pfam" id="PF10123">
    <property type="entry name" value="Mu-like_Pro"/>
    <property type="match status" value="1"/>
</dbReference>
<evidence type="ECO:0000313" key="1">
    <source>
        <dbReference type="EMBL" id="RUR44319.1"/>
    </source>
</evidence>
<comment type="caution">
    <text evidence="1">The sequence shown here is derived from an EMBL/GenBank/DDBJ whole genome shotgun (WGS) entry which is preliminary data.</text>
</comment>
<keyword evidence="2" id="KW-1185">Reference proteome</keyword>
<accession>A0A3S0ZCS6</accession>
<gene>
    <name evidence="1" type="ORF">ELY37_14575</name>
</gene>
<evidence type="ECO:0000313" key="2">
    <source>
        <dbReference type="Proteomes" id="UP000286912"/>
    </source>
</evidence>
<dbReference type="Proteomes" id="UP000286912">
    <property type="component" value="Unassembled WGS sequence"/>
</dbReference>
<proteinExistence type="predicted"/>